<feature type="compositionally biased region" description="Basic and acidic residues" evidence="1">
    <location>
        <begin position="60"/>
        <end position="77"/>
    </location>
</feature>
<accession>K0STB3</accession>
<evidence type="ECO:0000313" key="2">
    <source>
        <dbReference type="EMBL" id="EJK68630.1"/>
    </source>
</evidence>
<comment type="caution">
    <text evidence="2">The sequence shown here is derived from an EMBL/GenBank/DDBJ whole genome shotgun (WGS) entry which is preliminary data.</text>
</comment>
<protein>
    <submittedName>
        <fullName evidence="2">Uncharacterized protein</fullName>
    </submittedName>
</protein>
<dbReference type="AlphaFoldDB" id="K0STB3"/>
<sequence>RKSVGDFKSSHLLAEESRGKIGRENEQSGQGRLPDPERQQRRPQLVPARRDNHGGVARALPERGGEEDIQPVDREGQRQVPDACVDEEIVRQDR</sequence>
<proteinExistence type="predicted"/>
<feature type="region of interest" description="Disordered" evidence="1">
    <location>
        <begin position="1"/>
        <end position="94"/>
    </location>
</feature>
<evidence type="ECO:0000256" key="1">
    <source>
        <dbReference type="SAM" id="MobiDB-lite"/>
    </source>
</evidence>
<keyword evidence="3" id="KW-1185">Reference proteome</keyword>
<dbReference type="Proteomes" id="UP000266841">
    <property type="component" value="Unassembled WGS sequence"/>
</dbReference>
<evidence type="ECO:0000313" key="3">
    <source>
        <dbReference type="Proteomes" id="UP000266841"/>
    </source>
</evidence>
<feature type="non-terminal residue" evidence="2">
    <location>
        <position position="1"/>
    </location>
</feature>
<name>K0STB3_THAOC</name>
<dbReference type="EMBL" id="AGNL01011052">
    <property type="protein sequence ID" value="EJK68630.1"/>
    <property type="molecule type" value="Genomic_DNA"/>
</dbReference>
<feature type="compositionally biased region" description="Basic and acidic residues" evidence="1">
    <location>
        <begin position="1"/>
        <end position="26"/>
    </location>
</feature>
<gene>
    <name evidence="2" type="ORF">THAOC_10171</name>
</gene>
<organism evidence="2 3">
    <name type="scientific">Thalassiosira oceanica</name>
    <name type="common">Marine diatom</name>
    <dbReference type="NCBI Taxonomy" id="159749"/>
    <lineage>
        <taxon>Eukaryota</taxon>
        <taxon>Sar</taxon>
        <taxon>Stramenopiles</taxon>
        <taxon>Ochrophyta</taxon>
        <taxon>Bacillariophyta</taxon>
        <taxon>Coscinodiscophyceae</taxon>
        <taxon>Thalassiosirophycidae</taxon>
        <taxon>Thalassiosirales</taxon>
        <taxon>Thalassiosiraceae</taxon>
        <taxon>Thalassiosira</taxon>
    </lineage>
</organism>
<reference evidence="2 3" key="1">
    <citation type="journal article" date="2012" name="Genome Biol.">
        <title>Genome and low-iron response of an oceanic diatom adapted to chronic iron limitation.</title>
        <authorList>
            <person name="Lommer M."/>
            <person name="Specht M."/>
            <person name="Roy A.S."/>
            <person name="Kraemer L."/>
            <person name="Andreson R."/>
            <person name="Gutowska M.A."/>
            <person name="Wolf J."/>
            <person name="Bergner S.V."/>
            <person name="Schilhabel M.B."/>
            <person name="Klostermeier U.C."/>
            <person name="Beiko R.G."/>
            <person name="Rosenstiel P."/>
            <person name="Hippler M."/>
            <person name="Laroche J."/>
        </authorList>
    </citation>
    <scope>NUCLEOTIDE SEQUENCE [LARGE SCALE GENOMIC DNA]</scope>
    <source>
        <strain evidence="2 3">CCMP1005</strain>
    </source>
</reference>